<protein>
    <submittedName>
        <fullName evidence="1">S-adenosylmethionine-diacylglycerol 3-amino-3-carboxypropyltransferase</fullName>
    </submittedName>
</protein>
<dbReference type="InterPro" id="IPR029063">
    <property type="entry name" value="SAM-dependent_MTases_sf"/>
</dbReference>
<keyword evidence="2" id="KW-1185">Reference proteome</keyword>
<accession>A3V406</accession>
<dbReference type="AlphaFoldDB" id="A3V406"/>
<dbReference type="Pfam" id="PF11899">
    <property type="entry name" value="DUF3419"/>
    <property type="match status" value="1"/>
</dbReference>
<reference evidence="1 2" key="1">
    <citation type="submission" date="2006-01" db="EMBL/GenBank/DDBJ databases">
        <authorList>
            <person name="Hagstrom A."/>
            <person name="Ferriera S."/>
            <person name="Johnson J."/>
            <person name="Kravitz S."/>
            <person name="Halpern A."/>
            <person name="Remington K."/>
            <person name="Beeson K."/>
            <person name="Tran B."/>
            <person name="Rogers Y.-H."/>
            <person name="Friedman R."/>
            <person name="Venter J.C."/>
        </authorList>
    </citation>
    <scope>NUCLEOTIDE SEQUENCE [LARGE SCALE GENOMIC DNA]</scope>
    <source>
        <strain evidence="1 2">SKA53</strain>
    </source>
</reference>
<organism evidence="1 2">
    <name type="scientific">Yoonia vestfoldensis SKA53</name>
    <dbReference type="NCBI Taxonomy" id="314232"/>
    <lineage>
        <taxon>Bacteria</taxon>
        <taxon>Pseudomonadati</taxon>
        <taxon>Pseudomonadota</taxon>
        <taxon>Alphaproteobacteria</taxon>
        <taxon>Rhodobacterales</taxon>
        <taxon>Paracoccaceae</taxon>
        <taxon>Yoonia</taxon>
    </lineage>
</organism>
<evidence type="ECO:0000313" key="1">
    <source>
        <dbReference type="EMBL" id="EAQ07213.1"/>
    </source>
</evidence>
<dbReference type="HOGENOM" id="CLU_054002_0_0_5"/>
<dbReference type="eggNOG" id="COG5379">
    <property type="taxonomic scope" value="Bacteria"/>
</dbReference>
<name>A3V406_9RHOB</name>
<dbReference type="OrthoDB" id="1522784at2"/>
<evidence type="ECO:0000313" key="2">
    <source>
        <dbReference type="Proteomes" id="UP000004507"/>
    </source>
</evidence>
<dbReference type="PANTHER" id="PTHR47473">
    <property type="entry name" value="BTA1P"/>
    <property type="match status" value="1"/>
</dbReference>
<keyword evidence="1" id="KW-0808">Transferase</keyword>
<sequence>MTPVTDVAGQLDAAVSQNPRFHVTGIQERLFARLFAGLVYAQIWEDPVADMTALALPAGADMICIASGGCNAMSYLTADPASVTAVDLSPAHIALLRLKVAAAQHLDQAAFYDLFGRANLPGNPALVLDQLAPHLDAQTRDYWAGRHLGRKRAGMFARNLYRHGILGRFIGAVHLLARLARKDLRPLLSAQNLDAQRQFHAAVIDPLFDTRIVRVLARQRTSLFGLGIPPAQYDKLAADGGGDVIDVLRERTRRLVCDFSVQDNYFVWQAFHRGYADRPDAAVPPYLARQHFPDIAARADRVRALNQSLTDHLATREKAALDAYVLLDAQDWMNDAQLTALWTQITRTARPGARVLFRTGGHADILPGRVPADLLARWHYDAPASALAFAQDRSAIYGGVHLYRFAG</sequence>
<gene>
    <name evidence="1" type="ORF">SKA53_02416</name>
</gene>
<dbReference type="STRING" id="314232.SKA53_02416"/>
<dbReference type="Proteomes" id="UP000004507">
    <property type="component" value="Unassembled WGS sequence"/>
</dbReference>
<dbReference type="GO" id="GO:0016740">
    <property type="term" value="F:transferase activity"/>
    <property type="evidence" value="ECO:0007669"/>
    <property type="project" value="UniProtKB-KW"/>
</dbReference>
<dbReference type="InterPro" id="IPR021829">
    <property type="entry name" value="DUF3419"/>
</dbReference>
<dbReference type="EMBL" id="AAMS01000003">
    <property type="protein sequence ID" value="EAQ07213.1"/>
    <property type="molecule type" value="Genomic_DNA"/>
</dbReference>
<dbReference type="RefSeq" id="WP_007204443.1">
    <property type="nucleotide sequence ID" value="NZ_CH672414.1"/>
</dbReference>
<dbReference type="PANTHER" id="PTHR47473:SF1">
    <property type="entry name" value="METHYLTRANSFERASE DOMAIN-CONTAINING PROTEIN"/>
    <property type="match status" value="1"/>
</dbReference>
<proteinExistence type="predicted"/>
<comment type="caution">
    <text evidence="1">The sequence shown here is derived from an EMBL/GenBank/DDBJ whole genome shotgun (WGS) entry which is preliminary data.</text>
</comment>
<dbReference type="SUPFAM" id="SSF53335">
    <property type="entry name" value="S-adenosyl-L-methionine-dependent methyltransferases"/>
    <property type="match status" value="1"/>
</dbReference>